<dbReference type="SUPFAM" id="SSF55729">
    <property type="entry name" value="Acyl-CoA N-acyltransferases (Nat)"/>
    <property type="match status" value="1"/>
</dbReference>
<sequence>MSPHPDSPRSCCLLLFKLSSPSFSFASTFTLFFIVTKGEWDKAGACPVTKPFKKLEGMDAEMRGIEVEEIEATKRGNELAATVQVCFDKIVAKQLRRGIGRHLLKASEELIPQMASSKVVHLHCRIIDEAPFNMYMKAGYHVVQTDNVLILSTLQMHVHLMCKNRAEC</sequence>
<dbReference type="PANTHER" id="PTHR47489">
    <property type="entry name" value="ACYL-COA N-ACYLTRANSFERASES (NAT) SUPERFAMILY PROTEIN"/>
    <property type="match status" value="1"/>
</dbReference>
<proteinExistence type="predicted"/>
<evidence type="ECO:0008006" key="3">
    <source>
        <dbReference type="Google" id="ProtNLM"/>
    </source>
</evidence>
<reference evidence="1 2" key="1">
    <citation type="journal article" date="2024" name="G3 (Bethesda)">
        <title>Genome assembly of Hibiscus sabdariffa L. provides insights into metabolisms of medicinal natural products.</title>
        <authorList>
            <person name="Kim T."/>
        </authorList>
    </citation>
    <scope>NUCLEOTIDE SEQUENCE [LARGE SCALE GENOMIC DNA]</scope>
    <source>
        <strain evidence="1">TK-2024</strain>
        <tissue evidence="1">Old leaves</tissue>
    </source>
</reference>
<evidence type="ECO:0000313" key="2">
    <source>
        <dbReference type="Proteomes" id="UP001396334"/>
    </source>
</evidence>
<dbReference type="InterPro" id="IPR016181">
    <property type="entry name" value="Acyl_CoA_acyltransferase"/>
</dbReference>
<dbReference type="EMBL" id="JBBPBN010000001">
    <property type="protein sequence ID" value="KAK9046599.1"/>
    <property type="molecule type" value="Genomic_DNA"/>
</dbReference>
<accession>A0ABR2UAH2</accession>
<name>A0ABR2UAH2_9ROSI</name>
<evidence type="ECO:0000313" key="1">
    <source>
        <dbReference type="EMBL" id="KAK9046599.1"/>
    </source>
</evidence>
<dbReference type="PANTHER" id="PTHR47489:SF2">
    <property type="entry name" value="GCN5-RELATED N-ACETYLTRANSFERASE 5, CHLOROPLASTIC"/>
    <property type="match status" value="1"/>
</dbReference>
<keyword evidence="2" id="KW-1185">Reference proteome</keyword>
<organism evidence="1 2">
    <name type="scientific">Hibiscus sabdariffa</name>
    <name type="common">roselle</name>
    <dbReference type="NCBI Taxonomy" id="183260"/>
    <lineage>
        <taxon>Eukaryota</taxon>
        <taxon>Viridiplantae</taxon>
        <taxon>Streptophyta</taxon>
        <taxon>Embryophyta</taxon>
        <taxon>Tracheophyta</taxon>
        <taxon>Spermatophyta</taxon>
        <taxon>Magnoliopsida</taxon>
        <taxon>eudicotyledons</taxon>
        <taxon>Gunneridae</taxon>
        <taxon>Pentapetalae</taxon>
        <taxon>rosids</taxon>
        <taxon>malvids</taxon>
        <taxon>Malvales</taxon>
        <taxon>Malvaceae</taxon>
        <taxon>Malvoideae</taxon>
        <taxon>Hibiscus</taxon>
    </lineage>
</organism>
<dbReference type="Proteomes" id="UP001396334">
    <property type="component" value="Unassembled WGS sequence"/>
</dbReference>
<protein>
    <recommendedName>
        <fullName evidence="3">Glucosamine-phosphate N-acetyltransferase</fullName>
    </recommendedName>
</protein>
<comment type="caution">
    <text evidence="1">The sequence shown here is derived from an EMBL/GenBank/DDBJ whole genome shotgun (WGS) entry which is preliminary data.</text>
</comment>
<gene>
    <name evidence="1" type="ORF">V6N11_052484</name>
</gene>